<evidence type="ECO:0000259" key="1">
    <source>
        <dbReference type="Pfam" id="PF17921"/>
    </source>
</evidence>
<organism evidence="2 3">
    <name type="scientific">Paspalum notatum var. saurae</name>
    <dbReference type="NCBI Taxonomy" id="547442"/>
    <lineage>
        <taxon>Eukaryota</taxon>
        <taxon>Viridiplantae</taxon>
        <taxon>Streptophyta</taxon>
        <taxon>Embryophyta</taxon>
        <taxon>Tracheophyta</taxon>
        <taxon>Spermatophyta</taxon>
        <taxon>Magnoliopsida</taxon>
        <taxon>Liliopsida</taxon>
        <taxon>Poales</taxon>
        <taxon>Poaceae</taxon>
        <taxon>PACMAD clade</taxon>
        <taxon>Panicoideae</taxon>
        <taxon>Andropogonodae</taxon>
        <taxon>Paspaleae</taxon>
        <taxon>Paspalinae</taxon>
        <taxon>Paspalum</taxon>
    </lineage>
</organism>
<accession>A0AAQ3U320</accession>
<evidence type="ECO:0000313" key="3">
    <source>
        <dbReference type="Proteomes" id="UP001341281"/>
    </source>
</evidence>
<feature type="domain" description="Integrase zinc-binding" evidence="1">
    <location>
        <begin position="60"/>
        <end position="115"/>
    </location>
</feature>
<dbReference type="EMBL" id="CP144751">
    <property type="protein sequence ID" value="WVZ83274.1"/>
    <property type="molecule type" value="Genomic_DNA"/>
</dbReference>
<dbReference type="AlphaFoldDB" id="A0AAQ3U320"/>
<dbReference type="Proteomes" id="UP001341281">
    <property type="component" value="Chromosome 07"/>
</dbReference>
<dbReference type="InterPro" id="IPR041588">
    <property type="entry name" value="Integrase_H2C2"/>
</dbReference>
<name>A0AAQ3U320_PASNO</name>
<dbReference type="Gene3D" id="1.10.340.70">
    <property type="match status" value="1"/>
</dbReference>
<sequence>MALGFQMPHELRVEFERLSLKIREHQKNDEKLQKIRELLKIDKAPHFRKDKQICVPNVDNIRKLILSEANDTAYSIHPGSTKIYYDLKKRFWWYGMKRAVAEYVAICDTCQRVKAEHQRPTGLLQPLKVPEWKWKEITMDFCGFASYQASLNKSPFEALYGNRCRMPLFWNQTGEKQVFGPDIIQDAEQQLRIVQKNLRVAQSRQRSYADVHRTDL</sequence>
<protein>
    <recommendedName>
        <fullName evidence="1">Integrase zinc-binding domain-containing protein</fullName>
    </recommendedName>
</protein>
<dbReference type="Pfam" id="PF17921">
    <property type="entry name" value="Integrase_H2C2"/>
    <property type="match status" value="1"/>
</dbReference>
<gene>
    <name evidence="2" type="ORF">U9M48_030440</name>
</gene>
<evidence type="ECO:0000313" key="2">
    <source>
        <dbReference type="EMBL" id="WVZ83274.1"/>
    </source>
</evidence>
<keyword evidence="3" id="KW-1185">Reference proteome</keyword>
<dbReference type="PANTHER" id="PTHR45835:SF99">
    <property type="entry name" value="CHROMO DOMAIN-CONTAINING PROTEIN-RELATED"/>
    <property type="match status" value="1"/>
</dbReference>
<proteinExistence type="predicted"/>
<dbReference type="PANTHER" id="PTHR45835">
    <property type="entry name" value="YALI0A06105P"/>
    <property type="match status" value="1"/>
</dbReference>
<reference evidence="2 3" key="1">
    <citation type="submission" date="2024-02" db="EMBL/GenBank/DDBJ databases">
        <title>High-quality chromosome-scale genome assembly of Pensacola bahiagrass (Paspalum notatum Flugge var. saurae).</title>
        <authorList>
            <person name="Vega J.M."/>
            <person name="Podio M."/>
            <person name="Orjuela J."/>
            <person name="Siena L.A."/>
            <person name="Pessino S.C."/>
            <person name="Combes M.C."/>
            <person name="Mariac C."/>
            <person name="Albertini E."/>
            <person name="Pupilli F."/>
            <person name="Ortiz J.P.A."/>
            <person name="Leblanc O."/>
        </authorList>
    </citation>
    <scope>NUCLEOTIDE SEQUENCE [LARGE SCALE GENOMIC DNA]</scope>
    <source>
        <strain evidence="2">R1</strain>
        <tissue evidence="2">Leaf</tissue>
    </source>
</reference>